<feature type="compositionally biased region" description="Polar residues" evidence="1">
    <location>
        <begin position="28"/>
        <end position="37"/>
    </location>
</feature>
<feature type="non-terminal residue" evidence="2">
    <location>
        <position position="1"/>
    </location>
</feature>
<reference evidence="2" key="2">
    <citation type="journal article" date="2024" name="Plant">
        <title>Genomic evolution and insights into agronomic trait innovations of Sesamum species.</title>
        <authorList>
            <person name="Miao H."/>
            <person name="Wang L."/>
            <person name="Qu L."/>
            <person name="Liu H."/>
            <person name="Sun Y."/>
            <person name="Le M."/>
            <person name="Wang Q."/>
            <person name="Wei S."/>
            <person name="Zheng Y."/>
            <person name="Lin W."/>
            <person name="Duan Y."/>
            <person name="Cao H."/>
            <person name="Xiong S."/>
            <person name="Wang X."/>
            <person name="Wei L."/>
            <person name="Li C."/>
            <person name="Ma Q."/>
            <person name="Ju M."/>
            <person name="Zhao R."/>
            <person name="Li G."/>
            <person name="Mu C."/>
            <person name="Tian Q."/>
            <person name="Mei H."/>
            <person name="Zhang T."/>
            <person name="Gao T."/>
            <person name="Zhang H."/>
        </authorList>
    </citation>
    <scope>NUCLEOTIDE SEQUENCE</scope>
    <source>
        <strain evidence="2">G02</strain>
    </source>
</reference>
<reference evidence="2" key="1">
    <citation type="submission" date="2020-06" db="EMBL/GenBank/DDBJ databases">
        <authorList>
            <person name="Li T."/>
            <person name="Hu X."/>
            <person name="Zhang T."/>
            <person name="Song X."/>
            <person name="Zhang H."/>
            <person name="Dai N."/>
            <person name="Sheng W."/>
            <person name="Hou X."/>
            <person name="Wei L."/>
        </authorList>
    </citation>
    <scope>NUCLEOTIDE SEQUENCE</scope>
    <source>
        <strain evidence="2">G02</strain>
        <tissue evidence="2">Leaf</tissue>
    </source>
</reference>
<dbReference type="EMBL" id="JACGWJ010000012">
    <property type="protein sequence ID" value="KAL0385917.1"/>
    <property type="molecule type" value="Genomic_DNA"/>
</dbReference>
<sequence length="102" mass="11029">GTLPAEVVPPSTKVDTPATAKRDPSPVQPDQPTSSNPEVPKTIEFASDEIHTATRSHPMDIEAYGGDPREVEIEVVEAVLANRRSARGNISTQQVFVLQQVQ</sequence>
<protein>
    <submittedName>
        <fullName evidence="2">Uncharacterized protein</fullName>
    </submittedName>
</protein>
<feature type="region of interest" description="Disordered" evidence="1">
    <location>
        <begin position="1"/>
        <end position="40"/>
    </location>
</feature>
<proteinExistence type="predicted"/>
<evidence type="ECO:0000256" key="1">
    <source>
        <dbReference type="SAM" id="MobiDB-lite"/>
    </source>
</evidence>
<accession>A0AAW2S0N2</accession>
<evidence type="ECO:0000313" key="2">
    <source>
        <dbReference type="EMBL" id="KAL0385917.1"/>
    </source>
</evidence>
<comment type="caution">
    <text evidence="2">The sequence shown here is derived from an EMBL/GenBank/DDBJ whole genome shotgun (WGS) entry which is preliminary data.</text>
</comment>
<dbReference type="AlphaFoldDB" id="A0AAW2S0N2"/>
<organism evidence="2">
    <name type="scientific">Sesamum radiatum</name>
    <name type="common">Black benniseed</name>
    <dbReference type="NCBI Taxonomy" id="300843"/>
    <lineage>
        <taxon>Eukaryota</taxon>
        <taxon>Viridiplantae</taxon>
        <taxon>Streptophyta</taxon>
        <taxon>Embryophyta</taxon>
        <taxon>Tracheophyta</taxon>
        <taxon>Spermatophyta</taxon>
        <taxon>Magnoliopsida</taxon>
        <taxon>eudicotyledons</taxon>
        <taxon>Gunneridae</taxon>
        <taxon>Pentapetalae</taxon>
        <taxon>asterids</taxon>
        <taxon>lamiids</taxon>
        <taxon>Lamiales</taxon>
        <taxon>Pedaliaceae</taxon>
        <taxon>Sesamum</taxon>
    </lineage>
</organism>
<name>A0AAW2S0N2_SESRA</name>
<gene>
    <name evidence="2" type="ORF">Sradi_2986000</name>
</gene>